<name>A0A450VCT7_9GAMM</name>
<dbReference type="AlphaFoldDB" id="A0A450VCT7"/>
<accession>A0A450VCT7</accession>
<proteinExistence type="predicted"/>
<gene>
    <name evidence="1" type="ORF">BECKH772A_GA0070896_102643</name>
    <name evidence="2" type="ORF">BECKH772B_GA0070898_102893</name>
    <name evidence="3" type="ORF">BECKH772C_GA0070978_102583</name>
</gene>
<evidence type="ECO:0000313" key="2">
    <source>
        <dbReference type="EMBL" id="VFK02577.1"/>
    </source>
</evidence>
<evidence type="ECO:0000313" key="1">
    <source>
        <dbReference type="EMBL" id="VFK02304.1"/>
    </source>
</evidence>
<protein>
    <submittedName>
        <fullName evidence="2">Uncharacterized protein</fullName>
    </submittedName>
</protein>
<organism evidence="2">
    <name type="scientific">Candidatus Kentrum eta</name>
    <dbReference type="NCBI Taxonomy" id="2126337"/>
    <lineage>
        <taxon>Bacteria</taxon>
        <taxon>Pseudomonadati</taxon>
        <taxon>Pseudomonadota</taxon>
        <taxon>Gammaproteobacteria</taxon>
        <taxon>Candidatus Kentrum</taxon>
    </lineage>
</organism>
<dbReference type="EMBL" id="CAADFJ010000258">
    <property type="protein sequence ID" value="VFK05308.1"/>
    <property type="molecule type" value="Genomic_DNA"/>
</dbReference>
<sequence length="192" mass="22529">MGHLLVRHFSPLRNSFSPSRLHRRHLGPVYLAKPHSYYRLEPNIINSNSMRSDSNTPPFRWTTAIMWDRGYIRNASNLKPCAIERPYCRLTSRPRAFDAHIQIFHSKFSSDISNPACGNLGRKWCTFPRTFESPIAGSRPSKGITLPICYVDNRIVKRCINMRDTVVYIPFYLLSWTRRTFCHNNYFSPYRV</sequence>
<reference evidence="2" key="1">
    <citation type="submission" date="2019-02" db="EMBL/GenBank/DDBJ databases">
        <authorList>
            <person name="Gruber-Vodicka R. H."/>
            <person name="Seah K. B. B."/>
        </authorList>
    </citation>
    <scope>NUCLEOTIDE SEQUENCE</scope>
    <source>
        <strain evidence="3">BECK_SA2B12</strain>
        <strain evidence="1">BECK_SA2B15</strain>
        <strain evidence="2">BECK_SA2B20</strain>
    </source>
</reference>
<dbReference type="EMBL" id="CAADFI010000289">
    <property type="protein sequence ID" value="VFK02577.1"/>
    <property type="molecule type" value="Genomic_DNA"/>
</dbReference>
<evidence type="ECO:0000313" key="3">
    <source>
        <dbReference type="EMBL" id="VFK05308.1"/>
    </source>
</evidence>
<dbReference type="EMBL" id="CAADFG010000264">
    <property type="protein sequence ID" value="VFK02304.1"/>
    <property type="molecule type" value="Genomic_DNA"/>
</dbReference>